<sequence>MHQYLQRVGHGANSGAVVNARHRRDINYAAIIAIFHVGSH</sequence>
<dbReference type="Proteomes" id="UP000198329">
    <property type="component" value="Chromosome II"/>
</dbReference>
<dbReference type="AlphaFoldDB" id="A0AAC9XZ93"/>
<accession>A0AAC9XZ93</accession>
<proteinExistence type="predicted"/>
<keyword evidence="2" id="KW-1185">Reference proteome</keyword>
<gene>
    <name evidence="1" type="ORF">PNIG_b0655</name>
</gene>
<evidence type="ECO:0000313" key="1">
    <source>
        <dbReference type="EMBL" id="ASM56206.1"/>
    </source>
</evidence>
<reference evidence="1 2" key="1">
    <citation type="submission" date="2015-03" db="EMBL/GenBank/DDBJ databases">
        <authorList>
            <person name="Xie B.-B."/>
            <person name="Rong J.-C."/>
            <person name="Qin Q.-L."/>
            <person name="Zhang Y.-Z."/>
        </authorList>
    </citation>
    <scope>NUCLEOTIDE SEQUENCE [LARGE SCALE GENOMIC DNA]</scope>
    <source>
        <strain evidence="1 2">KMM 661</strain>
    </source>
</reference>
<dbReference type="EMBL" id="CP011037">
    <property type="protein sequence ID" value="ASM56206.1"/>
    <property type="molecule type" value="Genomic_DNA"/>
</dbReference>
<protein>
    <submittedName>
        <fullName evidence="1">Uncharacterized protein</fullName>
    </submittedName>
</protein>
<organism evidence="1 2">
    <name type="scientific">Pseudoalteromonas nigrifaciens</name>
    <dbReference type="NCBI Taxonomy" id="28109"/>
    <lineage>
        <taxon>Bacteria</taxon>
        <taxon>Pseudomonadati</taxon>
        <taxon>Pseudomonadota</taxon>
        <taxon>Gammaproteobacteria</taxon>
        <taxon>Alteromonadales</taxon>
        <taxon>Pseudoalteromonadaceae</taxon>
        <taxon>Pseudoalteromonas</taxon>
    </lineage>
</organism>
<dbReference type="KEGG" id="png:PNIG_b0655"/>
<evidence type="ECO:0000313" key="2">
    <source>
        <dbReference type="Proteomes" id="UP000198329"/>
    </source>
</evidence>
<name>A0AAC9XZ93_9GAMM</name>